<proteinExistence type="inferred from homology"/>
<accession>A0AAJ6QPG4</accession>
<keyword evidence="6" id="KW-0999">Mitochondrion inner membrane</keyword>
<organism evidence="11 12">
    <name type="scientific">Galendromus occidentalis</name>
    <name type="common">western predatory mite</name>
    <dbReference type="NCBI Taxonomy" id="34638"/>
    <lineage>
        <taxon>Eukaryota</taxon>
        <taxon>Metazoa</taxon>
        <taxon>Ecdysozoa</taxon>
        <taxon>Arthropoda</taxon>
        <taxon>Chelicerata</taxon>
        <taxon>Arachnida</taxon>
        <taxon>Acari</taxon>
        <taxon>Parasitiformes</taxon>
        <taxon>Mesostigmata</taxon>
        <taxon>Gamasina</taxon>
        <taxon>Phytoseioidea</taxon>
        <taxon>Phytoseiidae</taxon>
        <taxon>Typhlodrominae</taxon>
        <taxon>Galendromus</taxon>
    </lineage>
</organism>
<dbReference type="KEGG" id="goe:100908016"/>
<evidence type="ECO:0000256" key="9">
    <source>
        <dbReference type="PROSITE-ProRule" id="PRU00282"/>
    </source>
</evidence>
<dbReference type="Pfam" id="PF00153">
    <property type="entry name" value="Mito_carr"/>
    <property type="match status" value="3"/>
</dbReference>
<gene>
    <name evidence="12" type="primary">LOC100908016</name>
</gene>
<dbReference type="RefSeq" id="XP_003739755.1">
    <property type="nucleotide sequence ID" value="XM_003739707.3"/>
</dbReference>
<dbReference type="InterPro" id="IPR002167">
    <property type="entry name" value="GDC-like"/>
</dbReference>
<keyword evidence="4 9" id="KW-0812">Transmembrane</keyword>
<evidence type="ECO:0000256" key="2">
    <source>
        <dbReference type="ARBA" id="ARBA00006375"/>
    </source>
</evidence>
<comment type="similarity">
    <text evidence="2 10">Belongs to the mitochondrial carrier (TC 2.A.29) family.</text>
</comment>
<feature type="repeat" description="Solcar" evidence="9">
    <location>
        <begin position="95"/>
        <end position="180"/>
    </location>
</feature>
<evidence type="ECO:0000256" key="6">
    <source>
        <dbReference type="ARBA" id="ARBA00022792"/>
    </source>
</evidence>
<dbReference type="CTD" id="42429"/>
<dbReference type="PRINTS" id="PR00928">
    <property type="entry name" value="GRAVESDC"/>
</dbReference>
<evidence type="ECO:0000256" key="1">
    <source>
        <dbReference type="ARBA" id="ARBA00004448"/>
    </source>
</evidence>
<evidence type="ECO:0000256" key="3">
    <source>
        <dbReference type="ARBA" id="ARBA00022448"/>
    </source>
</evidence>
<keyword evidence="5" id="KW-0677">Repeat</keyword>
<dbReference type="InterPro" id="IPR023395">
    <property type="entry name" value="MCP_dom_sf"/>
</dbReference>
<evidence type="ECO:0000256" key="8">
    <source>
        <dbReference type="ARBA" id="ARBA00023136"/>
    </source>
</evidence>
<evidence type="ECO:0000313" key="11">
    <source>
        <dbReference type="Proteomes" id="UP000694867"/>
    </source>
</evidence>
<dbReference type="GO" id="GO:0005743">
    <property type="term" value="C:mitochondrial inner membrane"/>
    <property type="evidence" value="ECO:0007669"/>
    <property type="project" value="UniProtKB-SubCell"/>
</dbReference>
<dbReference type="PANTHER" id="PTHR24089">
    <property type="entry name" value="SOLUTE CARRIER FAMILY 25"/>
    <property type="match status" value="1"/>
</dbReference>
<dbReference type="AlphaFoldDB" id="A0AAJ6QPG4"/>
<dbReference type="Proteomes" id="UP000694867">
    <property type="component" value="Unplaced"/>
</dbReference>
<dbReference type="PRINTS" id="PR00926">
    <property type="entry name" value="MITOCARRIER"/>
</dbReference>
<protein>
    <submittedName>
        <fullName evidence="12">Mitochondrial coenzyme A transporter SLC25A42</fullName>
    </submittedName>
</protein>
<comment type="subcellular location">
    <subcellularLocation>
        <location evidence="1">Mitochondrion inner membrane</location>
        <topology evidence="1">Multi-pass membrane protein</topology>
    </subcellularLocation>
</comment>
<keyword evidence="8 9" id="KW-0472">Membrane</keyword>
<reference evidence="12" key="1">
    <citation type="submission" date="2025-08" db="UniProtKB">
        <authorList>
            <consortium name="RefSeq"/>
        </authorList>
    </citation>
    <scope>IDENTIFICATION</scope>
</reference>
<evidence type="ECO:0000256" key="7">
    <source>
        <dbReference type="ARBA" id="ARBA00023128"/>
    </source>
</evidence>
<feature type="repeat" description="Solcar" evidence="9">
    <location>
        <begin position="1"/>
        <end position="84"/>
    </location>
</feature>
<evidence type="ECO:0000256" key="10">
    <source>
        <dbReference type="RuleBase" id="RU000488"/>
    </source>
</evidence>
<dbReference type="PROSITE" id="PS50920">
    <property type="entry name" value="SOLCAR"/>
    <property type="match status" value="3"/>
</dbReference>
<sequence length="289" mass="32573">MSSLGAGAVAGAVAKTVIAPLDRTKINFQIRNEPYSLRKAFKFLGESYHRDGLSSWWRGNSATMARVIPYAALQYSCHEQYKILLKVETTEQRAQRHGTCFIAGSLAGVTAASVTYPLDLARARMAVSRCETYKNLSEVFLKIWKNEGPQALYRGFVPSLLGVIPYAGTSFFTYEFLKRHRSTQLNLVSEKEIGQLHPMERLIFGAIAGLLGQSTSYPLDIVRRRMQTSRLTGQKYKTIRGTILHIRKHEGLRRGLYKGLSMNWIKGPLATGTSFTVYDIIKHFLDHHI</sequence>
<dbReference type="InterPro" id="IPR002067">
    <property type="entry name" value="MCP"/>
</dbReference>
<dbReference type="InterPro" id="IPR018108">
    <property type="entry name" value="MCP_transmembrane"/>
</dbReference>
<keyword evidence="3 10" id="KW-0813">Transport</keyword>
<dbReference type="GeneID" id="100908016"/>
<evidence type="ECO:0000313" key="12">
    <source>
        <dbReference type="RefSeq" id="XP_003739755.1"/>
    </source>
</evidence>
<feature type="repeat" description="Solcar" evidence="9">
    <location>
        <begin position="196"/>
        <end position="284"/>
    </location>
</feature>
<name>A0AAJ6QPG4_9ACAR</name>
<dbReference type="Gene3D" id="1.50.40.10">
    <property type="entry name" value="Mitochondrial carrier domain"/>
    <property type="match status" value="1"/>
</dbReference>
<evidence type="ECO:0000256" key="4">
    <source>
        <dbReference type="ARBA" id="ARBA00022692"/>
    </source>
</evidence>
<keyword evidence="7" id="KW-0496">Mitochondrion</keyword>
<dbReference type="GO" id="GO:0055085">
    <property type="term" value="P:transmembrane transport"/>
    <property type="evidence" value="ECO:0007669"/>
    <property type="project" value="InterPro"/>
</dbReference>
<dbReference type="SUPFAM" id="SSF103506">
    <property type="entry name" value="Mitochondrial carrier"/>
    <property type="match status" value="1"/>
</dbReference>
<keyword evidence="11" id="KW-1185">Reference proteome</keyword>
<evidence type="ECO:0000256" key="5">
    <source>
        <dbReference type="ARBA" id="ARBA00022737"/>
    </source>
</evidence>